<reference evidence="1 2" key="1">
    <citation type="submission" date="2019-12" db="EMBL/GenBank/DDBJ databases">
        <title>Chromosome-level assembly of the Caenorhabditis remanei genome.</title>
        <authorList>
            <person name="Teterina A.A."/>
            <person name="Willis J.H."/>
            <person name="Phillips P.C."/>
        </authorList>
    </citation>
    <scope>NUCLEOTIDE SEQUENCE [LARGE SCALE GENOMIC DNA]</scope>
    <source>
        <strain evidence="1 2">PX506</strain>
        <tissue evidence="1">Whole organism</tissue>
    </source>
</reference>
<gene>
    <name evidence="1" type="ORF">GCK72_023178</name>
</gene>
<dbReference type="Proteomes" id="UP000483820">
    <property type="component" value="Chromosome X"/>
</dbReference>
<evidence type="ECO:0000313" key="1">
    <source>
        <dbReference type="EMBL" id="KAF1746721.1"/>
    </source>
</evidence>
<dbReference type="AlphaFoldDB" id="A0A6A5FW93"/>
<dbReference type="CTD" id="78777646"/>
<dbReference type="EMBL" id="WUAV01000006">
    <property type="protein sequence ID" value="KAF1746721.1"/>
    <property type="molecule type" value="Genomic_DNA"/>
</dbReference>
<sequence length="78" mass="8648">MGEREKRLELGGIVQWEKLMVLKMVTFGRNSSVSVADPSSANSSSVGIRTVISAIKAFISSDASERWSTLEQIDPWEF</sequence>
<organism evidence="1 2">
    <name type="scientific">Caenorhabditis remanei</name>
    <name type="common">Caenorhabditis vulgaris</name>
    <dbReference type="NCBI Taxonomy" id="31234"/>
    <lineage>
        <taxon>Eukaryota</taxon>
        <taxon>Metazoa</taxon>
        <taxon>Ecdysozoa</taxon>
        <taxon>Nematoda</taxon>
        <taxon>Chromadorea</taxon>
        <taxon>Rhabditida</taxon>
        <taxon>Rhabditina</taxon>
        <taxon>Rhabditomorpha</taxon>
        <taxon>Rhabditoidea</taxon>
        <taxon>Rhabditidae</taxon>
        <taxon>Peloderinae</taxon>
        <taxon>Caenorhabditis</taxon>
    </lineage>
</organism>
<evidence type="ECO:0000313" key="2">
    <source>
        <dbReference type="Proteomes" id="UP000483820"/>
    </source>
</evidence>
<dbReference type="RefSeq" id="XP_053578839.1">
    <property type="nucleotide sequence ID" value="XM_053735273.1"/>
</dbReference>
<name>A0A6A5FW93_CAERE</name>
<accession>A0A6A5FW93</accession>
<dbReference type="GeneID" id="78777646"/>
<protein>
    <submittedName>
        <fullName evidence="1">Uncharacterized protein</fullName>
    </submittedName>
</protein>
<comment type="caution">
    <text evidence="1">The sequence shown here is derived from an EMBL/GenBank/DDBJ whole genome shotgun (WGS) entry which is preliminary data.</text>
</comment>
<proteinExistence type="predicted"/>
<dbReference type="KEGG" id="crq:GCK72_023178"/>